<feature type="non-terminal residue" evidence="1">
    <location>
        <position position="71"/>
    </location>
</feature>
<organism evidence="1 2">
    <name type="scientific">Stegodyphus mimosarum</name>
    <name type="common">African social velvet spider</name>
    <dbReference type="NCBI Taxonomy" id="407821"/>
    <lineage>
        <taxon>Eukaryota</taxon>
        <taxon>Metazoa</taxon>
        <taxon>Ecdysozoa</taxon>
        <taxon>Arthropoda</taxon>
        <taxon>Chelicerata</taxon>
        <taxon>Arachnida</taxon>
        <taxon>Araneae</taxon>
        <taxon>Araneomorphae</taxon>
        <taxon>Entelegynae</taxon>
        <taxon>Eresoidea</taxon>
        <taxon>Eresidae</taxon>
        <taxon>Stegodyphus</taxon>
    </lineage>
</organism>
<dbReference type="AlphaFoldDB" id="A0A087T4Q5"/>
<accession>A0A087T4Q5</accession>
<dbReference type="EMBL" id="KK113390">
    <property type="protein sequence ID" value="KFM60094.1"/>
    <property type="molecule type" value="Genomic_DNA"/>
</dbReference>
<dbReference type="Proteomes" id="UP000054359">
    <property type="component" value="Unassembled WGS sequence"/>
</dbReference>
<evidence type="ECO:0000313" key="2">
    <source>
        <dbReference type="Proteomes" id="UP000054359"/>
    </source>
</evidence>
<sequence length="71" mass="8317">MSYEQHPQPFKMFAEITRDDSCHCQQLNRNGSTLIIAGASLRLWNSEQDKFHIYLTRQVRIILSSHKGIKQ</sequence>
<protein>
    <submittedName>
        <fullName evidence="1">Uncharacterized protein</fullName>
    </submittedName>
</protein>
<name>A0A087T4Q5_STEMI</name>
<keyword evidence="2" id="KW-1185">Reference proteome</keyword>
<gene>
    <name evidence="1" type="ORF">X975_19315</name>
</gene>
<reference evidence="1 2" key="1">
    <citation type="submission" date="2013-11" db="EMBL/GenBank/DDBJ databases">
        <title>Genome sequencing of Stegodyphus mimosarum.</title>
        <authorList>
            <person name="Bechsgaard J."/>
        </authorList>
    </citation>
    <scope>NUCLEOTIDE SEQUENCE [LARGE SCALE GENOMIC DNA]</scope>
</reference>
<evidence type="ECO:0000313" key="1">
    <source>
        <dbReference type="EMBL" id="KFM60094.1"/>
    </source>
</evidence>
<proteinExistence type="predicted"/>